<keyword evidence="2" id="KW-0282">Flagellum</keyword>
<dbReference type="EMBL" id="FRCS01000028">
    <property type="protein sequence ID" value="SHN47808.1"/>
    <property type="molecule type" value="Genomic_DNA"/>
</dbReference>
<accession>A0A1M7RP20</accession>
<sequence>MPAIRPTSDIVSTRDRKDPNPQVLAVWGPTGAPGRTTIAVGLADEAARLGVPTLLVDADTYGGVVAQHLGLLDEASGLASAARLADTGRLDARTLATLARTVTPHLRVLTGISRAERWPEIGPDAMTELLRQARALTTLTVVDCGFSLEQDEELVYDTAAPRRNGATLAALEAADTVLAVGTADPVGLQRLIRGLASLREVAPILEPQVVVNRLRRGPIVGDPAREVTTALQRFAGVDGARTLPYDRPAVDRALAEGRTLAEVAEKSQLRRALAELALAFCSGSVQDRS</sequence>
<dbReference type="AlphaFoldDB" id="A0A1M7RP20"/>
<gene>
    <name evidence="2" type="ORF">SAMN05443668_12838</name>
</gene>
<protein>
    <submittedName>
        <fullName evidence="2">MinD-like ATPase involved in chromosome partitioning or flagellar assembly</fullName>
    </submittedName>
</protein>
<feature type="region of interest" description="Disordered" evidence="1">
    <location>
        <begin position="1"/>
        <end position="28"/>
    </location>
</feature>
<dbReference type="STRING" id="134849.SAMN05443668_12838"/>
<dbReference type="Gene3D" id="3.40.50.300">
    <property type="entry name" value="P-loop containing nucleotide triphosphate hydrolases"/>
    <property type="match status" value="1"/>
</dbReference>
<dbReference type="Proteomes" id="UP000184440">
    <property type="component" value="Unassembled WGS sequence"/>
</dbReference>
<dbReference type="GO" id="GO:0051782">
    <property type="term" value="P:negative regulation of cell division"/>
    <property type="evidence" value="ECO:0007669"/>
    <property type="project" value="TreeGrafter"/>
</dbReference>
<dbReference type="GO" id="GO:0009898">
    <property type="term" value="C:cytoplasmic side of plasma membrane"/>
    <property type="evidence" value="ECO:0007669"/>
    <property type="project" value="TreeGrafter"/>
</dbReference>
<dbReference type="GO" id="GO:0005524">
    <property type="term" value="F:ATP binding"/>
    <property type="evidence" value="ECO:0007669"/>
    <property type="project" value="TreeGrafter"/>
</dbReference>
<evidence type="ECO:0000313" key="2">
    <source>
        <dbReference type="EMBL" id="SHN47808.1"/>
    </source>
</evidence>
<reference evidence="2 3" key="1">
    <citation type="submission" date="2016-11" db="EMBL/GenBank/DDBJ databases">
        <authorList>
            <person name="Jaros S."/>
            <person name="Januszkiewicz K."/>
            <person name="Wedrychowicz H."/>
        </authorList>
    </citation>
    <scope>NUCLEOTIDE SEQUENCE [LARGE SCALE GENOMIC DNA]</scope>
    <source>
        <strain evidence="2 3">DSM 46144</strain>
    </source>
</reference>
<dbReference type="GO" id="GO:0005829">
    <property type="term" value="C:cytosol"/>
    <property type="evidence" value="ECO:0007669"/>
    <property type="project" value="TreeGrafter"/>
</dbReference>
<dbReference type="SUPFAM" id="SSF52540">
    <property type="entry name" value="P-loop containing nucleoside triphosphate hydrolases"/>
    <property type="match status" value="1"/>
</dbReference>
<organism evidence="2 3">
    <name type="scientific">Cryptosporangium aurantiacum</name>
    <dbReference type="NCBI Taxonomy" id="134849"/>
    <lineage>
        <taxon>Bacteria</taxon>
        <taxon>Bacillati</taxon>
        <taxon>Actinomycetota</taxon>
        <taxon>Actinomycetes</taxon>
        <taxon>Cryptosporangiales</taxon>
        <taxon>Cryptosporangiaceae</taxon>
        <taxon>Cryptosporangium</taxon>
    </lineage>
</organism>
<dbReference type="GO" id="GO:0016887">
    <property type="term" value="F:ATP hydrolysis activity"/>
    <property type="evidence" value="ECO:0007669"/>
    <property type="project" value="TreeGrafter"/>
</dbReference>
<evidence type="ECO:0000313" key="3">
    <source>
        <dbReference type="Proteomes" id="UP000184440"/>
    </source>
</evidence>
<dbReference type="InterPro" id="IPR027417">
    <property type="entry name" value="P-loop_NTPase"/>
</dbReference>
<keyword evidence="2" id="KW-0966">Cell projection</keyword>
<evidence type="ECO:0000256" key="1">
    <source>
        <dbReference type="SAM" id="MobiDB-lite"/>
    </source>
</evidence>
<dbReference type="PANTHER" id="PTHR43384">
    <property type="entry name" value="SEPTUM SITE-DETERMINING PROTEIN MIND HOMOLOG, CHLOROPLASTIC-RELATED"/>
    <property type="match status" value="1"/>
</dbReference>
<name>A0A1M7RP20_9ACTN</name>
<dbReference type="InterPro" id="IPR050625">
    <property type="entry name" value="ParA/MinD_ATPase"/>
</dbReference>
<proteinExistence type="predicted"/>
<keyword evidence="3" id="KW-1185">Reference proteome</keyword>
<keyword evidence="2" id="KW-0969">Cilium</keyword>
<dbReference type="PANTHER" id="PTHR43384:SF11">
    <property type="entry name" value="SEPTUM SITE DETERMINING PROTEIN"/>
    <property type="match status" value="1"/>
</dbReference>